<gene>
    <name evidence="1" type="ORF">EAE97_006621</name>
</gene>
<keyword evidence="2" id="KW-1185">Reference proteome</keyword>
<organism evidence="1 2">
    <name type="scientific">Botrytis byssoidea</name>
    <dbReference type="NCBI Taxonomy" id="139641"/>
    <lineage>
        <taxon>Eukaryota</taxon>
        <taxon>Fungi</taxon>
        <taxon>Dikarya</taxon>
        <taxon>Ascomycota</taxon>
        <taxon>Pezizomycotina</taxon>
        <taxon>Leotiomycetes</taxon>
        <taxon>Helotiales</taxon>
        <taxon>Sclerotiniaceae</taxon>
        <taxon>Botrytis</taxon>
    </lineage>
</organism>
<accession>A0A9P5INT7</accession>
<sequence length="806" mass="88559">MKNIIIPQPNSPSGWQAYASEKAVASIPLQAAQDVNQTSSIATFRGIFLNASAVLPHSMSRVNTYADVLALDQTTIVAPNDNGTILIVSRVLTSNSPVTLTVPRGLTTTCVVSIYTSVINQPITVATGDNTRRIALDQIGTGKVNAGVIVVFSPNGLQVEYQRYYPSTTSKELQASLNTQLQIGLIQFWRNSSIAISICSHVAKISTRQQAYALINTQARALGQQLAGQAMAGKNMSYAPVLVLSRYKETTQAALNAAAAFEQQFERFQDKAQSLDVHMQAWNIMLSQAINEYNMRISMRNLALEKYESSVRTATSCFQQFDNDVFALESLRIAFQLGLSNWAFEQKLRAVFEILQATVTFAIAVGQLCLGSPGGVAQGAIAGRQAIGAVVAAERIAGQVNKILSSGTLQTLLDCIEALGTLYPSVDTIVRTLIQFENNPNINIPTTGDISGTSRGDADAAAIVTMAAWDRWLLEADDQMLFAVSQGVAGASAYQLGLRKHAINGKQLAQAQAEAVKSGYEYVQTQMEVIRCSQNIADLQALKAGFVGQEAVYLEAKSMFYDRAMALRTNVVLSLRNMTWAYRYWALSDSSINLDGQKPLVEYQQDLSTVIMELERADSRWASDHQPFNYDILSNTLPSNQGQSMINGIKSNDNTASFTLLTEKHLASQFVEGSHYRLNGMDPTLNGILPRPEAMQGGIVVVRLQITTSGIYSDIYNNQVFHFSSIPQVRRCSYDLYSNGTRGATRDEPIFETKDHAEPTPFTQWKIKLLNPGEVILNGLNGINLKWKGRVRFDERHRLIRGIEEL</sequence>
<evidence type="ECO:0000313" key="2">
    <source>
        <dbReference type="Proteomes" id="UP000710849"/>
    </source>
</evidence>
<evidence type="ECO:0000313" key="1">
    <source>
        <dbReference type="EMBL" id="KAF7941784.1"/>
    </source>
</evidence>
<protein>
    <submittedName>
        <fullName evidence="1">Uncharacterized protein</fullName>
    </submittedName>
</protein>
<dbReference type="RefSeq" id="XP_038732066.1">
    <property type="nucleotide sequence ID" value="XM_038877134.1"/>
</dbReference>
<reference evidence="1 2" key="1">
    <citation type="journal article" date="2020" name="Genome Biol. Evol.">
        <title>Comparative genomics of Sclerotiniaceae.</title>
        <authorList>
            <person name="Valero Jimenez C.A."/>
            <person name="Steentjes M."/>
            <person name="Scholten O.E."/>
            <person name="Van Kan J.A.L."/>
        </authorList>
    </citation>
    <scope>NUCLEOTIDE SEQUENCE [LARGE SCALE GENOMIC DNA]</scope>
    <source>
        <strain evidence="1 2">MUCL 94</strain>
    </source>
</reference>
<dbReference type="GeneID" id="62150210"/>
<dbReference type="PANTHER" id="PTHR34714:SF2">
    <property type="entry name" value="EGF-LIKE DOMAIN-CONTAINING PROTEIN"/>
    <property type="match status" value="1"/>
</dbReference>
<dbReference type="Proteomes" id="UP000710849">
    <property type="component" value="Unassembled WGS sequence"/>
</dbReference>
<comment type="caution">
    <text evidence="1">The sequence shown here is derived from an EMBL/GenBank/DDBJ whole genome shotgun (WGS) entry which is preliminary data.</text>
</comment>
<proteinExistence type="predicted"/>
<dbReference type="PANTHER" id="PTHR34714">
    <property type="entry name" value="EGF-LIKE DOMAIN-CONTAINING PROTEIN"/>
    <property type="match status" value="1"/>
</dbReference>
<name>A0A9P5INT7_9HELO</name>
<dbReference type="EMBL" id="RCSW01000012">
    <property type="protein sequence ID" value="KAF7941784.1"/>
    <property type="molecule type" value="Genomic_DNA"/>
</dbReference>
<dbReference type="AlphaFoldDB" id="A0A9P5INT7"/>